<organism evidence="2 3">
    <name type="scientific">Paralysiella testudinis</name>
    <dbReference type="NCBI Taxonomy" id="2809020"/>
    <lineage>
        <taxon>Bacteria</taxon>
        <taxon>Pseudomonadati</taxon>
        <taxon>Pseudomonadota</taxon>
        <taxon>Betaproteobacteria</taxon>
        <taxon>Neisseriales</taxon>
        <taxon>Neisseriaceae</taxon>
        <taxon>Paralysiella</taxon>
    </lineage>
</organism>
<dbReference type="Proteomes" id="UP000653156">
    <property type="component" value="Chromosome"/>
</dbReference>
<gene>
    <name evidence="2" type="ORF">JQU52_13280</name>
</gene>
<dbReference type="AlphaFoldDB" id="A0A892ZII3"/>
<dbReference type="RefSeq" id="WP_230338945.1">
    <property type="nucleotide sequence ID" value="NZ_CP069798.1"/>
</dbReference>
<protein>
    <submittedName>
        <fullName evidence="2">Polymer-forming cytoskeletal protein</fullName>
    </submittedName>
</protein>
<proteinExistence type="inferred from homology"/>
<keyword evidence="3" id="KW-1185">Reference proteome</keyword>
<evidence type="ECO:0000313" key="3">
    <source>
        <dbReference type="Proteomes" id="UP000653156"/>
    </source>
</evidence>
<evidence type="ECO:0000256" key="1">
    <source>
        <dbReference type="ARBA" id="ARBA00044755"/>
    </source>
</evidence>
<dbReference type="InterPro" id="IPR007607">
    <property type="entry name" value="BacA/B"/>
</dbReference>
<reference evidence="2" key="1">
    <citation type="submission" date="2021-02" db="EMBL/GenBank/DDBJ databases">
        <title>Neisseriaceae sp. 26B isolated from the cloaca of a Common Toad-headed Turtle (Mesoclemmys nasuta).</title>
        <authorList>
            <person name="Spergser J."/>
            <person name="Busse H.-J."/>
        </authorList>
    </citation>
    <scope>NUCLEOTIDE SEQUENCE</scope>
    <source>
        <strain evidence="2">26B</strain>
    </source>
</reference>
<comment type="similarity">
    <text evidence="1">Belongs to the bactofilin family.</text>
</comment>
<accession>A0A892ZII3</accession>
<dbReference type="PANTHER" id="PTHR35024">
    <property type="entry name" value="HYPOTHETICAL CYTOSOLIC PROTEIN"/>
    <property type="match status" value="1"/>
</dbReference>
<dbReference type="EMBL" id="CP069798">
    <property type="protein sequence ID" value="QRQ81647.1"/>
    <property type="molecule type" value="Genomic_DNA"/>
</dbReference>
<dbReference type="PANTHER" id="PTHR35024:SF4">
    <property type="entry name" value="POLYMER-FORMING CYTOSKELETAL PROTEIN"/>
    <property type="match status" value="1"/>
</dbReference>
<dbReference type="Pfam" id="PF04519">
    <property type="entry name" value="Bactofilin"/>
    <property type="match status" value="1"/>
</dbReference>
<dbReference type="KEGG" id="ptes:JQU52_13280"/>
<name>A0A892ZII3_9NEIS</name>
<evidence type="ECO:0000313" key="2">
    <source>
        <dbReference type="EMBL" id="QRQ81647.1"/>
    </source>
</evidence>
<sequence>MFNSKKSSNNGSSMNIDTLIGEQCTLQGNISSHNSVKIDGGIVGHVASEGMVIVGEKGWIKGNIQAKELLVFGRIEGDITTQNLDLKASAHINGNIDTHSLQIEPGAVYQGSVVMHSQNTAALPDHSPTLTLPAADSN</sequence>